<keyword evidence="2" id="KW-0677">Repeat</keyword>
<dbReference type="PANTHER" id="PTHR15706:SF2">
    <property type="entry name" value="SH3 AND PX DOMAIN-CONTAINING PROTEIN 2A"/>
    <property type="match status" value="1"/>
</dbReference>
<dbReference type="SMART" id="SM00326">
    <property type="entry name" value="SH3"/>
    <property type="match status" value="2"/>
</dbReference>
<evidence type="ECO:0008006" key="9">
    <source>
        <dbReference type="Google" id="ProtNLM"/>
    </source>
</evidence>
<feature type="domain" description="PX" evidence="6">
    <location>
        <begin position="448"/>
        <end position="579"/>
    </location>
</feature>
<feature type="compositionally biased region" description="Low complexity" evidence="4">
    <location>
        <begin position="404"/>
        <end position="420"/>
    </location>
</feature>
<evidence type="ECO:0000259" key="6">
    <source>
        <dbReference type="PROSITE" id="PS50195"/>
    </source>
</evidence>
<feature type="compositionally biased region" description="Polar residues" evidence="4">
    <location>
        <begin position="392"/>
        <end position="403"/>
    </location>
</feature>
<dbReference type="CDD" id="cd06890">
    <property type="entry name" value="PX_Bem1p"/>
    <property type="match status" value="1"/>
</dbReference>
<organism evidence="7 8">
    <name type="scientific">Puccinia striiformis</name>
    <dbReference type="NCBI Taxonomy" id="27350"/>
    <lineage>
        <taxon>Eukaryota</taxon>
        <taxon>Fungi</taxon>
        <taxon>Dikarya</taxon>
        <taxon>Basidiomycota</taxon>
        <taxon>Pucciniomycotina</taxon>
        <taxon>Pucciniomycetes</taxon>
        <taxon>Pucciniales</taxon>
        <taxon>Pucciniaceae</taxon>
        <taxon>Puccinia</taxon>
    </lineage>
</organism>
<evidence type="ECO:0000313" key="7">
    <source>
        <dbReference type="EMBL" id="POW10334.1"/>
    </source>
</evidence>
<dbReference type="VEuPathDB" id="FungiDB:PSTT_06158"/>
<dbReference type="SUPFAM" id="SSF54277">
    <property type="entry name" value="CAD &amp; PB1 domains"/>
    <property type="match status" value="1"/>
</dbReference>
<dbReference type="SUPFAM" id="SSF64268">
    <property type="entry name" value="PX domain"/>
    <property type="match status" value="1"/>
</dbReference>
<feature type="non-terminal residue" evidence="7">
    <location>
        <position position="1"/>
    </location>
</feature>
<dbReference type="InterPro" id="IPR036871">
    <property type="entry name" value="PX_dom_sf"/>
</dbReference>
<dbReference type="CDD" id="cd11879">
    <property type="entry name" value="SH3_Bem1p_2"/>
    <property type="match status" value="1"/>
</dbReference>
<dbReference type="InterPro" id="IPR036028">
    <property type="entry name" value="SH3-like_dom_sf"/>
</dbReference>
<dbReference type="SMART" id="SM00312">
    <property type="entry name" value="PX"/>
    <property type="match status" value="1"/>
</dbReference>
<dbReference type="PROSITE" id="PS50195">
    <property type="entry name" value="PX"/>
    <property type="match status" value="1"/>
</dbReference>
<feature type="compositionally biased region" description="Low complexity" evidence="4">
    <location>
        <begin position="692"/>
        <end position="711"/>
    </location>
</feature>
<feature type="domain" description="SH3" evidence="5">
    <location>
        <begin position="208"/>
        <end position="270"/>
    </location>
</feature>
<keyword evidence="8" id="KW-1185">Reference proteome</keyword>
<dbReference type="InterPro" id="IPR035550">
    <property type="entry name" value="Bem1/Scd2_PX"/>
</dbReference>
<dbReference type="VEuPathDB" id="FungiDB:PSHT_02911"/>
<name>A0A2S4VLA5_9BASI</name>
<feature type="domain" description="SH3" evidence="5">
    <location>
        <begin position="90"/>
        <end position="154"/>
    </location>
</feature>
<feature type="compositionally biased region" description="Basic and acidic residues" evidence="4">
    <location>
        <begin position="10"/>
        <end position="28"/>
    </location>
</feature>
<evidence type="ECO:0000256" key="1">
    <source>
        <dbReference type="ARBA" id="ARBA00022443"/>
    </source>
</evidence>
<dbReference type="Gene3D" id="3.10.20.90">
    <property type="entry name" value="Phosphatidylinositol 3-kinase Catalytic Subunit, Chain A, domain 1"/>
    <property type="match status" value="1"/>
</dbReference>
<dbReference type="GO" id="GO:0005938">
    <property type="term" value="C:cell cortex"/>
    <property type="evidence" value="ECO:0007669"/>
    <property type="project" value="UniProtKB-ARBA"/>
</dbReference>
<feature type="compositionally biased region" description="Low complexity" evidence="4">
    <location>
        <begin position="162"/>
        <end position="179"/>
    </location>
</feature>
<dbReference type="PROSITE" id="PS50002">
    <property type="entry name" value="SH3"/>
    <property type="match status" value="2"/>
</dbReference>
<dbReference type="GO" id="GO:0035091">
    <property type="term" value="F:phosphatidylinositol binding"/>
    <property type="evidence" value="ECO:0007669"/>
    <property type="project" value="InterPro"/>
</dbReference>
<proteinExistence type="predicted"/>
<feature type="compositionally biased region" description="Polar residues" evidence="4">
    <location>
        <begin position="660"/>
        <end position="675"/>
    </location>
</feature>
<dbReference type="FunFam" id="2.30.30.40:FF:000093">
    <property type="entry name" value="Protein kinase activator Bem1"/>
    <property type="match status" value="1"/>
</dbReference>
<feature type="compositionally biased region" description="Polar residues" evidence="4">
    <location>
        <begin position="319"/>
        <end position="336"/>
    </location>
</feature>
<dbReference type="PANTHER" id="PTHR15706">
    <property type="entry name" value="SH3 MULTIPLE DOMAIN"/>
    <property type="match status" value="1"/>
</dbReference>
<dbReference type="Pfam" id="PF00787">
    <property type="entry name" value="PX"/>
    <property type="match status" value="1"/>
</dbReference>
<dbReference type="Pfam" id="PF00018">
    <property type="entry name" value="SH3_1"/>
    <property type="match status" value="2"/>
</dbReference>
<dbReference type="FunFam" id="3.30.1520.10:FF:000050">
    <property type="entry name" value="Related to Protein scd2/ral3"/>
    <property type="match status" value="1"/>
</dbReference>
<dbReference type="InterPro" id="IPR001452">
    <property type="entry name" value="SH3_domain"/>
</dbReference>
<dbReference type="InterPro" id="IPR001683">
    <property type="entry name" value="PX_dom"/>
</dbReference>
<reference evidence="7" key="1">
    <citation type="submission" date="2017-12" db="EMBL/GenBank/DDBJ databases">
        <title>Gene loss provides genomic basis for host adaptation in cereal stripe rust fungi.</title>
        <authorList>
            <person name="Xia C."/>
        </authorList>
    </citation>
    <scope>NUCLEOTIDE SEQUENCE [LARGE SCALE GENOMIC DNA]</scope>
    <source>
        <strain evidence="7">93-210</strain>
    </source>
</reference>
<evidence type="ECO:0000313" key="8">
    <source>
        <dbReference type="Proteomes" id="UP000239156"/>
    </source>
</evidence>
<dbReference type="GO" id="GO:0000747">
    <property type="term" value="P:conjugation with cellular fusion"/>
    <property type="evidence" value="ECO:0007669"/>
    <property type="project" value="TreeGrafter"/>
</dbReference>
<feature type="compositionally biased region" description="Polar residues" evidence="4">
    <location>
        <begin position="347"/>
        <end position="359"/>
    </location>
</feature>
<evidence type="ECO:0000256" key="4">
    <source>
        <dbReference type="SAM" id="MobiDB-lite"/>
    </source>
</evidence>
<feature type="compositionally biased region" description="Polar residues" evidence="4">
    <location>
        <begin position="43"/>
        <end position="66"/>
    </location>
</feature>
<dbReference type="SUPFAM" id="SSF50044">
    <property type="entry name" value="SH3-domain"/>
    <property type="match status" value="2"/>
</dbReference>
<dbReference type="InterPro" id="IPR051228">
    <property type="entry name" value="NADPH_Oxidase/PX-Domain"/>
</dbReference>
<dbReference type="GO" id="GO:0030674">
    <property type="term" value="F:protein-macromolecule adaptor activity"/>
    <property type="evidence" value="ECO:0007669"/>
    <property type="project" value="TreeGrafter"/>
</dbReference>
<gene>
    <name evidence="7" type="ORF">PSTT_06158</name>
</gene>
<evidence type="ECO:0000259" key="5">
    <source>
        <dbReference type="PROSITE" id="PS50002"/>
    </source>
</evidence>
<evidence type="ECO:0000256" key="2">
    <source>
        <dbReference type="ARBA" id="ARBA00022737"/>
    </source>
</evidence>
<comment type="caution">
    <text evidence="7">The sequence shown here is derived from an EMBL/GenBank/DDBJ whole genome shotgun (WGS) entry which is preliminary data.</text>
</comment>
<feature type="region of interest" description="Disordered" evidence="4">
    <location>
        <begin position="162"/>
        <end position="185"/>
    </location>
</feature>
<feature type="region of interest" description="Disordered" evidence="4">
    <location>
        <begin position="1"/>
        <end position="71"/>
    </location>
</feature>
<protein>
    <recommendedName>
        <fullName evidence="9">Bud emergence protein 1</fullName>
    </recommendedName>
</protein>
<dbReference type="InterPro" id="IPR035549">
    <property type="entry name" value="Bem1/Scd2_SH3_2"/>
</dbReference>
<dbReference type="Gene3D" id="3.30.1520.10">
    <property type="entry name" value="Phox-like domain"/>
    <property type="match status" value="1"/>
</dbReference>
<feature type="compositionally biased region" description="Polar residues" evidence="4">
    <location>
        <begin position="712"/>
        <end position="722"/>
    </location>
</feature>
<keyword evidence="1 3" id="KW-0728">SH3 domain</keyword>
<dbReference type="Gene3D" id="2.30.30.40">
    <property type="entry name" value="SH3 Domains"/>
    <property type="match status" value="2"/>
</dbReference>
<feature type="region of interest" description="Disordered" evidence="4">
    <location>
        <begin position="319"/>
        <end position="441"/>
    </location>
</feature>
<feature type="region of interest" description="Disordered" evidence="4">
    <location>
        <begin position="630"/>
        <end position="743"/>
    </location>
</feature>
<dbReference type="EMBL" id="PKSL01000047">
    <property type="protein sequence ID" value="POW10334.1"/>
    <property type="molecule type" value="Genomic_DNA"/>
</dbReference>
<dbReference type="AlphaFoldDB" id="A0A2S4VLA5"/>
<dbReference type="GO" id="GO:1902494">
    <property type="term" value="C:catalytic complex"/>
    <property type="evidence" value="ECO:0007669"/>
    <property type="project" value="UniProtKB-ARBA"/>
</dbReference>
<dbReference type="Proteomes" id="UP000239156">
    <property type="component" value="Unassembled WGS sequence"/>
</dbReference>
<dbReference type="GO" id="GO:0051130">
    <property type="term" value="P:positive regulation of cellular component organization"/>
    <property type="evidence" value="ECO:0007669"/>
    <property type="project" value="UniProtKB-ARBA"/>
</dbReference>
<accession>A0A2S4VLA5</accession>
<sequence length="849" mass="93086">SIPRLKSRTTKTEKRSTVNKALEKDPRMKVLRRSLHKDKDRNSTQSPPRNEVNSAGLSSRQSSKQPPTQPFASLAATSQNLANPRSIGKPPTMVIKAITPYKSNRIVELSFQKGDFFHVVGERDDHEGSWFEASNPATGARGIVPKHCFELFGRKATELPATTPTASAFPPRSSAPGFPTDNKPSSPLLVRTPLSAEPFRSNSINLKTQPLYGIVQHDFVAERPDELDAKRGEPIIVIAQSNHEWFVAKPIGRLGGPGLIPVSFVEVQDVNTGQPLAPNQVQDLIKSSVVPAVEEWKKATAAYKGNSIPLGKFDFAASSPTAPSGHQTRASLSTKSGGLHAHPIPSRSATISHTRQQPASGYDPYSARGPQHDSWHAGGGGGNPSGFDHSRQSSGNNMPWTAPSSSYQNSSRQSASQQEQGPYYHDEPFSETGGPEGDGYATVDELRERYGVVVHASVESFHFEQGHYWFHLRAHFSRITEDGQDEQTTVLVLYRLYEDFYDFQAALIENFPDQEADIHGGIPPNLPRMPGPTDNVDELVCAQRVEDLSTYLHELCELPLYIRESELVYEFLGPREGDVELEGDPGNLGLDDRSPTEVEGEVVEYLQRMDSSAHGEDGRLEDLNQSISRLSTGSHNYIPPDSHYPQHHSRQSSHASQPSYHPSRTSRSSITQTAGYPQHQRDPRSQDLRPFSSSTTSSESHLPSTHTSTSSIQLGSRVTSMTPAGVGAGLNDSINSGGPGNNNNVVNNTPGTGFLRIKIYQRQTDDLIAIRVPTGVSYSELLNRIQERVGLNEIKSIRFRDESGTGFSTGHSTPLNAGNAARLVGIDNGTDLDRWIHSGNRLVLYKQSQ</sequence>
<evidence type="ECO:0000256" key="3">
    <source>
        <dbReference type="PROSITE-ProRule" id="PRU00192"/>
    </source>
</evidence>
<dbReference type="GO" id="GO:0043332">
    <property type="term" value="C:mating projection tip"/>
    <property type="evidence" value="ECO:0007669"/>
    <property type="project" value="TreeGrafter"/>
</dbReference>